<reference evidence="1" key="2">
    <citation type="submission" date="2015-06" db="UniProtKB">
        <authorList>
            <consortium name="EnsemblPlants"/>
        </authorList>
    </citation>
    <scope>IDENTIFICATION</scope>
    <source>
        <strain evidence="1">DM1-3 516 R44</strain>
    </source>
</reference>
<dbReference type="AlphaFoldDB" id="M1D8U1"/>
<protein>
    <recommendedName>
        <fullName evidence="3">Gag-pol polyprotein</fullName>
    </recommendedName>
</protein>
<reference evidence="2" key="1">
    <citation type="journal article" date="2011" name="Nature">
        <title>Genome sequence and analysis of the tuber crop potato.</title>
        <authorList>
            <consortium name="The Potato Genome Sequencing Consortium"/>
        </authorList>
    </citation>
    <scope>NUCLEOTIDE SEQUENCE [LARGE SCALE GENOMIC DNA]</scope>
    <source>
        <strain evidence="2">cv. DM1-3 516 R44</strain>
    </source>
</reference>
<dbReference type="InParanoid" id="M1D8U1"/>
<dbReference type="HOGENOM" id="CLU_2626788_0_0_1"/>
<proteinExistence type="predicted"/>
<evidence type="ECO:0008006" key="3">
    <source>
        <dbReference type="Google" id="ProtNLM"/>
    </source>
</evidence>
<evidence type="ECO:0000313" key="1">
    <source>
        <dbReference type="EnsemblPlants" id="PGSC0003DMT400085134"/>
    </source>
</evidence>
<dbReference type="EnsemblPlants" id="PGSC0003DMT400085134">
    <property type="protein sequence ID" value="PGSC0003DMT400085134"/>
    <property type="gene ID" value="PGSC0003DMG400034705"/>
</dbReference>
<sequence>MVLECRPRQGYRLGVWQTLYQSTEFKSPRVSMKPWNVDPQDQGVPNAPEVKPQGGVTNAEFRDAIRMLSQVVANKGGQ</sequence>
<name>M1D8U1_SOLTU</name>
<evidence type="ECO:0000313" key="2">
    <source>
        <dbReference type="Proteomes" id="UP000011115"/>
    </source>
</evidence>
<keyword evidence="2" id="KW-1185">Reference proteome</keyword>
<accession>M1D8U1</accession>
<dbReference type="Gramene" id="PGSC0003DMT400085134">
    <property type="protein sequence ID" value="PGSC0003DMT400085134"/>
    <property type="gene ID" value="PGSC0003DMG400034705"/>
</dbReference>
<dbReference type="PaxDb" id="4113-PGSC0003DMT400085134"/>
<dbReference type="Proteomes" id="UP000011115">
    <property type="component" value="Unassembled WGS sequence"/>
</dbReference>
<organism evidence="1 2">
    <name type="scientific">Solanum tuberosum</name>
    <name type="common">Potato</name>
    <dbReference type="NCBI Taxonomy" id="4113"/>
    <lineage>
        <taxon>Eukaryota</taxon>
        <taxon>Viridiplantae</taxon>
        <taxon>Streptophyta</taxon>
        <taxon>Embryophyta</taxon>
        <taxon>Tracheophyta</taxon>
        <taxon>Spermatophyta</taxon>
        <taxon>Magnoliopsida</taxon>
        <taxon>eudicotyledons</taxon>
        <taxon>Gunneridae</taxon>
        <taxon>Pentapetalae</taxon>
        <taxon>asterids</taxon>
        <taxon>lamiids</taxon>
        <taxon>Solanales</taxon>
        <taxon>Solanaceae</taxon>
        <taxon>Solanoideae</taxon>
        <taxon>Solaneae</taxon>
        <taxon>Solanum</taxon>
    </lineage>
</organism>